<keyword evidence="7" id="KW-0132">Cell division</keyword>
<evidence type="ECO:0000256" key="2">
    <source>
        <dbReference type="ARBA" id="ARBA00005583"/>
    </source>
</evidence>
<feature type="transmembrane region" description="Helical" evidence="7">
    <location>
        <begin position="226"/>
        <end position="247"/>
    </location>
</feature>
<reference evidence="10 11" key="1">
    <citation type="submission" date="2016-10" db="EMBL/GenBank/DDBJ databases">
        <authorList>
            <person name="de Groot N.N."/>
        </authorList>
    </citation>
    <scope>NUCLEOTIDE SEQUENCE [LARGE SCALE GENOMIC DNA]</scope>
    <source>
        <strain evidence="10 11">ATCC BAA-466</strain>
    </source>
</reference>
<evidence type="ECO:0000256" key="1">
    <source>
        <dbReference type="ARBA" id="ARBA00004141"/>
    </source>
</evidence>
<dbReference type="GO" id="GO:0046872">
    <property type="term" value="F:metal ion binding"/>
    <property type="evidence" value="ECO:0007669"/>
    <property type="project" value="UniProtKB-KW"/>
</dbReference>
<gene>
    <name evidence="7" type="primary">mraY</name>
    <name evidence="10" type="ORF">SAMN05421791_10733</name>
</gene>
<dbReference type="EMBL" id="FNCK01000007">
    <property type="protein sequence ID" value="SDG38657.1"/>
    <property type="molecule type" value="Genomic_DNA"/>
</dbReference>
<dbReference type="EC" id="2.7.8.13" evidence="7 8"/>
<comment type="catalytic activity">
    <reaction evidence="7">
        <text>UDP-N-acetyl-alpha-D-muramoyl-L-alanyl-gamma-D-glutamyl-L-lysyl-D-alanyl-D-alanine + di-trans,octa-cis-undecaprenyl phosphate = Mur2Ac(oyl-L-Ala-gamma-D-Glu-L-Lys-D-Ala-D-Ala)-di-trans,octa-cis-undecaprenyl diphosphate + UMP</text>
        <dbReference type="Rhea" id="RHEA:21920"/>
        <dbReference type="ChEBI" id="CHEBI:57865"/>
        <dbReference type="ChEBI" id="CHEBI:60032"/>
        <dbReference type="ChEBI" id="CHEBI:60392"/>
        <dbReference type="ChEBI" id="CHEBI:70758"/>
        <dbReference type="EC" id="2.7.8.13"/>
    </reaction>
</comment>
<dbReference type="GO" id="GO:0071555">
    <property type="term" value="P:cell wall organization"/>
    <property type="evidence" value="ECO:0007669"/>
    <property type="project" value="UniProtKB-KW"/>
</dbReference>
<feature type="binding site" evidence="9">
    <location>
        <position position="170"/>
    </location>
    <ligand>
        <name>Mg(2+)</name>
        <dbReference type="ChEBI" id="CHEBI:18420"/>
    </ligand>
</feature>
<proteinExistence type="inferred from homology"/>
<comment type="pathway">
    <text evidence="7">Cell wall biogenesis; peptidoglycan biosynthesis.</text>
</comment>
<feature type="transmembrane region" description="Helical" evidence="7">
    <location>
        <begin position="148"/>
        <end position="165"/>
    </location>
</feature>
<dbReference type="GO" id="GO:0008963">
    <property type="term" value="F:phospho-N-acetylmuramoyl-pentapeptide-transferase activity"/>
    <property type="evidence" value="ECO:0007669"/>
    <property type="project" value="UniProtKB-UniRule"/>
</dbReference>
<sequence>MENMMQLLMAFVGSSLLTLALVPLFIRLFINKKMGQAIREEGPSWHQVKTGTPTMGGTVFISVSIVITFLFGWLFNLLDPNLWMIGLTWLFFGGIGFADDFISIFTGKNEGLTAKQKFLLQLLFSGIVIIAGFLLGKAFVLPLFSLKISHLIVVIAFAFFWITGFSNAVNLTDGLDGLATGLNIIAYGAYFMLAVQEEQRSIALACLVIVASLLSFLIFNRKPAQIFMGDVGSLALGAGLAIVSILLNNPWSLLIIGFVFVIETLSVILQVASFKTRGKRIFKMSPIHHHFEMVGWSEELVVIVFWIVGLLASLLYFIL</sequence>
<name>A0A1G7TTQ5_9LACT</name>
<comment type="function">
    <text evidence="7">Catalyzes the initial step of the lipid cycle reactions in the biosynthesis of the cell wall peptidoglycan: transfers peptidoglycan precursor phospho-MurNAc-pentapeptide from UDP-MurNAc-pentapeptide onto the lipid carrier undecaprenyl phosphate, yielding undecaprenyl-pyrophosphoryl-MurNAc-pentapeptide, known as lipid I.</text>
</comment>
<comment type="similarity">
    <text evidence="2 7">Belongs to the glycosyltransferase 4 family. MraY subfamily.</text>
</comment>
<dbReference type="CDD" id="cd06852">
    <property type="entry name" value="GT_MraY"/>
    <property type="match status" value="1"/>
</dbReference>
<dbReference type="NCBIfam" id="TIGR00445">
    <property type="entry name" value="mraY"/>
    <property type="match status" value="1"/>
</dbReference>
<keyword evidence="5 7" id="KW-1133">Transmembrane helix</keyword>
<keyword evidence="11" id="KW-1185">Reference proteome</keyword>
<dbReference type="UniPathway" id="UPA00219"/>
<accession>A0A1G7TTQ5</accession>
<feature type="transmembrane region" description="Helical" evidence="7">
    <location>
        <begin position="51"/>
        <end position="75"/>
    </location>
</feature>
<evidence type="ECO:0000256" key="4">
    <source>
        <dbReference type="ARBA" id="ARBA00022692"/>
    </source>
</evidence>
<keyword evidence="3 7" id="KW-0808">Transferase</keyword>
<keyword evidence="7 9" id="KW-0460">Magnesium</keyword>
<evidence type="ECO:0000256" key="9">
    <source>
        <dbReference type="PIRSR" id="PIRSR600715-1"/>
    </source>
</evidence>
<dbReference type="AlphaFoldDB" id="A0A1G7TTQ5"/>
<feature type="transmembrane region" description="Helical" evidence="7">
    <location>
        <begin position="118"/>
        <end position="136"/>
    </location>
</feature>
<keyword evidence="7" id="KW-1003">Cell membrane</keyword>
<dbReference type="Proteomes" id="UP000199708">
    <property type="component" value="Unassembled WGS sequence"/>
</dbReference>
<keyword evidence="4 7" id="KW-0812">Transmembrane</keyword>
<comment type="subcellular location">
    <subcellularLocation>
        <location evidence="7">Cell membrane</location>
        <topology evidence="7">Multi-pass membrane protein</topology>
    </subcellularLocation>
    <subcellularLocation>
        <location evidence="1">Membrane</location>
        <topology evidence="1">Multi-pass membrane protein</topology>
    </subcellularLocation>
</comment>
<feature type="transmembrane region" description="Helical" evidence="7">
    <location>
        <begin position="300"/>
        <end position="318"/>
    </location>
</feature>
<feature type="transmembrane region" description="Helical" evidence="7">
    <location>
        <begin position="253"/>
        <end position="274"/>
    </location>
</feature>
<keyword evidence="7" id="KW-0573">Peptidoglycan synthesis</keyword>
<dbReference type="PANTHER" id="PTHR22926:SF5">
    <property type="entry name" value="PHOSPHO-N-ACETYLMURAMOYL-PENTAPEPTIDE-TRANSFERASE HOMOLOG"/>
    <property type="match status" value="1"/>
</dbReference>
<dbReference type="GO" id="GO:0008360">
    <property type="term" value="P:regulation of cell shape"/>
    <property type="evidence" value="ECO:0007669"/>
    <property type="project" value="UniProtKB-KW"/>
</dbReference>
<keyword evidence="7" id="KW-0131">Cell cycle</keyword>
<dbReference type="Pfam" id="PF00953">
    <property type="entry name" value="Glycos_transf_4"/>
    <property type="match status" value="1"/>
</dbReference>
<feature type="transmembrane region" description="Helical" evidence="7">
    <location>
        <begin position="6"/>
        <end position="30"/>
    </location>
</feature>
<dbReference type="GO" id="GO:0009252">
    <property type="term" value="P:peptidoglycan biosynthetic process"/>
    <property type="evidence" value="ECO:0007669"/>
    <property type="project" value="UniProtKB-UniRule"/>
</dbReference>
<evidence type="ECO:0000256" key="5">
    <source>
        <dbReference type="ARBA" id="ARBA00022989"/>
    </source>
</evidence>
<organism evidence="10 11">
    <name type="scientific">Facklamia miroungae</name>
    <dbReference type="NCBI Taxonomy" id="120956"/>
    <lineage>
        <taxon>Bacteria</taxon>
        <taxon>Bacillati</taxon>
        <taxon>Bacillota</taxon>
        <taxon>Bacilli</taxon>
        <taxon>Lactobacillales</taxon>
        <taxon>Aerococcaceae</taxon>
        <taxon>Facklamia</taxon>
    </lineage>
</organism>
<evidence type="ECO:0000313" key="10">
    <source>
        <dbReference type="EMBL" id="SDG38657.1"/>
    </source>
</evidence>
<evidence type="ECO:0000256" key="3">
    <source>
        <dbReference type="ARBA" id="ARBA00022679"/>
    </source>
</evidence>
<feature type="transmembrane region" description="Helical" evidence="7">
    <location>
        <begin position="201"/>
        <end position="219"/>
    </location>
</feature>
<protein>
    <recommendedName>
        <fullName evidence="7 8">Phospho-N-acetylmuramoyl-pentapeptide-transferase</fullName>
        <ecNumber evidence="7 8">2.7.8.13</ecNumber>
    </recommendedName>
    <alternativeName>
        <fullName evidence="7">UDP-MurNAc-pentapeptide phosphotransferase</fullName>
    </alternativeName>
</protein>
<evidence type="ECO:0000256" key="7">
    <source>
        <dbReference type="HAMAP-Rule" id="MF_00038"/>
    </source>
</evidence>
<feature type="transmembrane region" description="Helical" evidence="7">
    <location>
        <begin position="177"/>
        <end position="195"/>
    </location>
</feature>
<feature type="transmembrane region" description="Helical" evidence="7">
    <location>
        <begin position="81"/>
        <end position="106"/>
    </location>
</feature>
<comment type="cofactor">
    <cofactor evidence="7 9">
        <name>Mg(2+)</name>
        <dbReference type="ChEBI" id="CHEBI:18420"/>
    </cofactor>
</comment>
<keyword evidence="7" id="KW-0133">Cell shape</keyword>
<dbReference type="STRING" id="120956.SAMN05421791_10733"/>
<evidence type="ECO:0000256" key="6">
    <source>
        <dbReference type="ARBA" id="ARBA00023136"/>
    </source>
</evidence>
<keyword evidence="7" id="KW-0961">Cell wall biogenesis/degradation</keyword>
<dbReference type="GO" id="GO:0005886">
    <property type="term" value="C:plasma membrane"/>
    <property type="evidence" value="ECO:0007669"/>
    <property type="project" value="UniProtKB-SubCell"/>
</dbReference>
<evidence type="ECO:0000256" key="8">
    <source>
        <dbReference type="NCBIfam" id="TIGR00445"/>
    </source>
</evidence>
<keyword evidence="6 7" id="KW-0472">Membrane</keyword>
<keyword evidence="7 9" id="KW-0479">Metal-binding</keyword>
<dbReference type="InterPro" id="IPR003524">
    <property type="entry name" value="PNAcMuramoyl-5peptid_Trfase"/>
</dbReference>
<feature type="binding site" evidence="9">
    <location>
        <position position="230"/>
    </location>
    <ligand>
        <name>Mg(2+)</name>
        <dbReference type="ChEBI" id="CHEBI:18420"/>
    </ligand>
</feature>
<evidence type="ECO:0000313" key="11">
    <source>
        <dbReference type="Proteomes" id="UP000199708"/>
    </source>
</evidence>
<dbReference type="PANTHER" id="PTHR22926">
    <property type="entry name" value="PHOSPHO-N-ACETYLMURAMOYL-PENTAPEPTIDE-TRANSFERASE"/>
    <property type="match status" value="1"/>
</dbReference>
<dbReference type="GO" id="GO:0051301">
    <property type="term" value="P:cell division"/>
    <property type="evidence" value="ECO:0007669"/>
    <property type="project" value="UniProtKB-KW"/>
</dbReference>
<dbReference type="PROSITE" id="PS01348">
    <property type="entry name" value="MRAY_2"/>
    <property type="match status" value="1"/>
</dbReference>
<dbReference type="HAMAP" id="MF_00038">
    <property type="entry name" value="MraY"/>
    <property type="match status" value="1"/>
</dbReference>
<dbReference type="InterPro" id="IPR000715">
    <property type="entry name" value="Glycosyl_transferase_4"/>
</dbReference>
<dbReference type="InterPro" id="IPR018480">
    <property type="entry name" value="PNAcMuramoyl-5peptid_Trfase_CS"/>
</dbReference>